<protein>
    <submittedName>
        <fullName evidence="4">VIT domain-containing protein</fullName>
    </submittedName>
</protein>
<dbReference type="SMART" id="SM00327">
    <property type="entry name" value="VWA"/>
    <property type="match status" value="1"/>
</dbReference>
<proteinExistence type="predicted"/>
<dbReference type="InterPro" id="IPR006860">
    <property type="entry name" value="FecR"/>
</dbReference>
<dbReference type="Pfam" id="PF08487">
    <property type="entry name" value="VIT"/>
    <property type="match status" value="1"/>
</dbReference>
<dbReference type="InterPro" id="IPR036465">
    <property type="entry name" value="vWFA_dom_sf"/>
</dbReference>
<feature type="compositionally biased region" description="Low complexity" evidence="1">
    <location>
        <begin position="983"/>
        <end position="992"/>
    </location>
</feature>
<dbReference type="Gene3D" id="3.40.50.410">
    <property type="entry name" value="von Willebrand factor, type A domain"/>
    <property type="match status" value="1"/>
</dbReference>
<dbReference type="SUPFAM" id="SSF48452">
    <property type="entry name" value="TPR-like"/>
    <property type="match status" value="1"/>
</dbReference>
<dbReference type="PROSITE" id="PS50234">
    <property type="entry name" value="VWFA"/>
    <property type="match status" value="1"/>
</dbReference>
<name>A0ABT5CGZ1_9BACT</name>
<gene>
    <name evidence="4" type="ORF">POL72_48825</name>
</gene>
<reference evidence="4 5" key="1">
    <citation type="submission" date="2023-01" db="EMBL/GenBank/DDBJ databases">
        <title>Minimal conservation of predation-associated metabolite biosynthetic gene clusters underscores biosynthetic potential of Myxococcota including descriptions for ten novel species: Archangium lansinium sp. nov., Myxococcus landrumus sp. nov., Nannocystis bai.</title>
        <authorList>
            <person name="Ahearne A."/>
            <person name="Stevens C."/>
            <person name="Dowd S."/>
        </authorList>
    </citation>
    <scope>NUCLEOTIDE SEQUENCE [LARGE SCALE GENOMIC DNA]</scope>
    <source>
        <strain evidence="4 5">WIWO2</strain>
    </source>
</reference>
<feature type="compositionally biased region" description="Low complexity" evidence="1">
    <location>
        <begin position="941"/>
        <end position="950"/>
    </location>
</feature>
<dbReference type="Gene3D" id="1.25.40.10">
    <property type="entry name" value="Tetratricopeptide repeat domain"/>
    <property type="match status" value="1"/>
</dbReference>
<comment type="caution">
    <text evidence="4">The sequence shown here is derived from an EMBL/GenBank/DDBJ whole genome shotgun (WGS) entry which is preliminary data.</text>
</comment>
<feature type="region of interest" description="Disordered" evidence="1">
    <location>
        <begin position="829"/>
        <end position="950"/>
    </location>
</feature>
<feature type="domain" description="VWFA" evidence="2">
    <location>
        <begin position="489"/>
        <end position="666"/>
    </location>
</feature>
<dbReference type="SUPFAM" id="SSF53300">
    <property type="entry name" value="vWA-like"/>
    <property type="match status" value="1"/>
</dbReference>
<feature type="region of interest" description="Disordered" evidence="1">
    <location>
        <begin position="979"/>
        <end position="1007"/>
    </location>
</feature>
<dbReference type="PANTHER" id="PTHR45737">
    <property type="entry name" value="VON WILLEBRAND FACTOR A DOMAIN-CONTAINING PROTEIN 5A"/>
    <property type="match status" value="1"/>
</dbReference>
<dbReference type="SMART" id="SM00609">
    <property type="entry name" value="VIT"/>
    <property type="match status" value="1"/>
</dbReference>
<feature type="domain" description="VIT" evidence="3">
    <location>
        <begin position="245"/>
        <end position="373"/>
    </location>
</feature>
<feature type="compositionally biased region" description="Low complexity" evidence="1">
    <location>
        <begin position="856"/>
        <end position="872"/>
    </location>
</feature>
<evidence type="ECO:0000256" key="1">
    <source>
        <dbReference type="SAM" id="MobiDB-lite"/>
    </source>
</evidence>
<dbReference type="EMBL" id="JAQNDK010000007">
    <property type="protein sequence ID" value="MDC0685704.1"/>
    <property type="molecule type" value="Genomic_DNA"/>
</dbReference>
<dbReference type="RefSeq" id="WP_272104146.1">
    <property type="nucleotide sequence ID" value="NZ_JAQNDK010000007.1"/>
</dbReference>
<dbReference type="Pfam" id="PF04773">
    <property type="entry name" value="FecR"/>
    <property type="match status" value="1"/>
</dbReference>
<dbReference type="InterPro" id="IPR002035">
    <property type="entry name" value="VWF_A"/>
</dbReference>
<organism evidence="4 5">
    <name type="scientific">Sorangium atrum</name>
    <dbReference type="NCBI Taxonomy" id="2995308"/>
    <lineage>
        <taxon>Bacteria</taxon>
        <taxon>Pseudomonadati</taxon>
        <taxon>Myxococcota</taxon>
        <taxon>Polyangia</taxon>
        <taxon>Polyangiales</taxon>
        <taxon>Polyangiaceae</taxon>
        <taxon>Sorangium</taxon>
    </lineage>
</organism>
<dbReference type="Pfam" id="PF13768">
    <property type="entry name" value="VWA_3"/>
    <property type="match status" value="1"/>
</dbReference>
<evidence type="ECO:0000313" key="4">
    <source>
        <dbReference type="EMBL" id="MDC0685704.1"/>
    </source>
</evidence>
<feature type="region of interest" description="Disordered" evidence="1">
    <location>
        <begin position="1"/>
        <end position="22"/>
    </location>
</feature>
<sequence length="1438" mass="151228">MSSHEQVEPADTPAEEGAARAGAELARRRRGLRFRLALGALALAASVTALVLSHETKPEKTSAIGARLELSSGEVTLAASAQDDRKSTVVSGIPVPVGAKLATGKGARALVRLADGSAVFLRADSEIALRAEGLSIAQGEVWLDAPPEGRGGLSHALGDVNVSAADAGLSMRRSGDAVSVYVARGLAVVAAPGGRVEVHAGEQATVAGSAAPKVAPLAYWEDWTGGMGDHRPLAGEGSGSGRIYGVDLQGAPGAQARTLEISRQSVRAVLRDGIAETEVDQTFSNPGGRQVEGWYWFTVPERAIVSSFAVETNGVLVEGEVIERKEAAQRYQTAVQTGHEPALLEWVDGHSYRARIFPVPASGSRRVVLRYVELLSAPSGKLAYVYPMRASEPVQIGEFSLSVDLGQAGQGLQIATLADAVIEDGGRRVSMRRSGYEPRADFQLEASVKAKPSPLRVSRFAAGEDRADYVMARYVPDVDWAELKELPADLVVVVDTSASADESARQQKAAAAEAILRAMSPSDHFALIALDSAPAVLHPKDGLAEASDKEISAALTRLAEHATGGATDLGALFESALGRVHGKEQPAVIYIGDGLATSGEVTGARLAERLRRSLTGSRARFFTVGVGENSNHALLRELARAGGGQAFRIDEAEGSTSEVLRLAGAIKTPTITDLAIDLGAGLDEPMLTASGKVSRGEEVVLLARTHHALPTKAIVKGRLAGKEYTREHPIELDRGVGAALVPRFWAAEKMRRLLADGDDIEAHRGKVVELGLDYGLITPFTSTLALESEQAYMNQGIRRRRSPLRGERLTSLTPQRERELAALLAPPSTAVAAGCGRSEPSASYEESPAKEGGYGARAQAAAPAPAMAPAIAEQGNERDQSARGDVASPGAAQAAPPPAPTATAAPPAEEAEVKQEPARLKQEAAANQADAPRPLDAPMSAPAAGEPPARRAAGALGFKGAVGGGGAITPSDAITRLEKARKTAPAAVRPAPRTSPPPRRPQVAMAPCSDTARRPLAERIVVWSKRLARATAAEELIARYEGALTTCELPDWRSRAALLSLLQAKVSTEGGAEALLARFAGEPEAQRFIAHALLRRSVDPAISAAVRRTLFGGVDPRASWALLDERLAALPTVDERLALVRQALTDRPDDPEGEIRRVRLLAEAGRKDEALAYGRRLRDRGFMSPALALDLGDVLASSGFEADALRTYSEVVEFDPASPASRAMLGDVYLRHGWYAAAYRQYTTLTDLAPAEPQGWLRLAAAAAGSGRVDEALRIQRKVAAAEGTPGADDPRAWARLLSAARIGRLLAGGAAPGAEAESLARKLKELQLFSGPGALRVVLWEDYAAELALAARDGQVDAALGDGTFAPAVGLAAVQLPASELARLEWRVRFRSDPPGRDVRFVVTTIVWDGASFQVTSAPGSIGAKDREVALASGALP</sequence>
<dbReference type="Gene3D" id="2.60.120.1440">
    <property type="match status" value="1"/>
</dbReference>
<feature type="compositionally biased region" description="Basic and acidic residues" evidence="1">
    <location>
        <begin position="911"/>
        <end position="922"/>
    </location>
</feature>
<dbReference type="Proteomes" id="UP001217485">
    <property type="component" value="Unassembled WGS sequence"/>
</dbReference>
<evidence type="ECO:0000259" key="2">
    <source>
        <dbReference type="PROSITE" id="PS50234"/>
    </source>
</evidence>
<evidence type="ECO:0000313" key="5">
    <source>
        <dbReference type="Proteomes" id="UP001217485"/>
    </source>
</evidence>
<dbReference type="InterPro" id="IPR013694">
    <property type="entry name" value="VIT"/>
</dbReference>
<dbReference type="PANTHER" id="PTHR45737:SF6">
    <property type="entry name" value="VON WILLEBRAND FACTOR A DOMAIN-CONTAINING PROTEIN 5A"/>
    <property type="match status" value="1"/>
</dbReference>
<accession>A0ABT5CGZ1</accession>
<dbReference type="InterPro" id="IPR011990">
    <property type="entry name" value="TPR-like_helical_dom_sf"/>
</dbReference>
<dbReference type="PROSITE" id="PS51468">
    <property type="entry name" value="VIT"/>
    <property type="match status" value="1"/>
</dbReference>
<evidence type="ECO:0000259" key="3">
    <source>
        <dbReference type="PROSITE" id="PS51468"/>
    </source>
</evidence>
<keyword evidence="5" id="KW-1185">Reference proteome</keyword>